<reference evidence="3 4" key="1">
    <citation type="submission" date="2011-01" db="EMBL/GenBank/DDBJ databases">
        <title>Complete sequence of plasmid2 of Streptomyces flavogriseus ATCC 33331.</title>
        <authorList>
            <consortium name="US DOE Joint Genome Institute"/>
            <person name="Lucas S."/>
            <person name="Copeland A."/>
            <person name="Lapidus A."/>
            <person name="Cheng J.-F."/>
            <person name="Goodwin L."/>
            <person name="Pitluck S."/>
            <person name="Davenport K."/>
            <person name="Detter J.C."/>
            <person name="Han C."/>
            <person name="Tapia R."/>
            <person name="Land M."/>
            <person name="Hauser L."/>
            <person name="Kyrpides N."/>
            <person name="Ivanova N."/>
            <person name="Ovchinnikova G."/>
            <person name="Pagani I."/>
            <person name="Brumm P."/>
            <person name="Mead D."/>
            <person name="Woyke T."/>
        </authorList>
    </citation>
    <scope>NUCLEOTIDE SEQUENCE [LARGE SCALE GENOMIC DNA]</scope>
    <source>
        <strain evidence="4">ATCC 33331 / IAF-45CD</strain>
        <plasmid evidence="3 4">pSFLA02</plasmid>
    </source>
</reference>
<dbReference type="Pfam" id="PF13614">
    <property type="entry name" value="AAA_31"/>
    <property type="match status" value="1"/>
</dbReference>
<protein>
    <submittedName>
        <fullName evidence="3">Plasmid partitioning protein</fullName>
    </submittedName>
</protein>
<name>A0A8D3WSS7_STRFA</name>
<dbReference type="Gene3D" id="3.40.50.300">
    <property type="entry name" value="P-loop containing nucleotide triphosphate hydrolases"/>
    <property type="match status" value="1"/>
</dbReference>
<evidence type="ECO:0000259" key="1">
    <source>
        <dbReference type="Pfam" id="PF01656"/>
    </source>
</evidence>
<feature type="domain" description="AAA" evidence="2">
    <location>
        <begin position="157"/>
        <end position="328"/>
    </location>
</feature>
<keyword evidence="3" id="KW-0614">Plasmid</keyword>
<evidence type="ECO:0000313" key="3">
    <source>
        <dbReference type="EMBL" id="ADW08045.1"/>
    </source>
</evidence>
<dbReference type="CDD" id="cd02042">
    <property type="entry name" value="ParAB_family"/>
    <property type="match status" value="1"/>
</dbReference>
<sequence>MASPYPGGEREKLVSKLPATLRQALKVRAAQLSTDVQDAVAAGIQAWRDHPDQLPAVDTAGAESFGTYLPEGLYDGFKADCRTREVSYIQGLAQSVALWLAQNPAASAQPVRRLIVCNQKGGVGKTSVAAGLAQALAEGAEHILKAALAAGLSNEDAQSLAQAGGQRVLLVDYDPQGHLSHQLGLKAIPAGEESLVTHMLHRDQAQHSLLDLTIPIDGERFGDQLHILPAAFDAFLLDSGLTIFRGPRHAALERALAPIEEHFDVIVIDSPPSLGLSMDAGLYYGRQREDERPAASGLIIPVEAEDTSAQAYGMLINQVDSLARDYDIQIDQLGLVVNKFDSRRGYIATSSRDKWMQLGTPPVLAVVPDLKEQREAVRLQKALLAYAPTSEQSHAMRQIAKGLK</sequence>
<dbReference type="PANTHER" id="PTHR13696">
    <property type="entry name" value="P-LOOP CONTAINING NUCLEOSIDE TRIPHOSPHATE HYDROLASE"/>
    <property type="match status" value="1"/>
</dbReference>
<dbReference type="SUPFAM" id="SSF52540">
    <property type="entry name" value="P-loop containing nucleoside triphosphate hydrolases"/>
    <property type="match status" value="1"/>
</dbReference>
<accession>A0A8D3WSS7</accession>
<gene>
    <name evidence="3" type="ORF">Sfla_6758</name>
</gene>
<evidence type="ECO:0000313" key="4">
    <source>
        <dbReference type="Proteomes" id="UP000002066"/>
    </source>
</evidence>
<dbReference type="InterPro" id="IPR027417">
    <property type="entry name" value="P-loop_NTPase"/>
</dbReference>
<feature type="domain" description="CobQ/CobB/MinD/ParA nucleotide binding" evidence="1">
    <location>
        <begin position="114"/>
        <end position="139"/>
    </location>
</feature>
<proteinExistence type="predicted"/>
<dbReference type="OrthoDB" id="4141202at2"/>
<geneLocation type="plasmid" evidence="3 4">
    <name>pSFLA02</name>
</geneLocation>
<dbReference type="InterPro" id="IPR050678">
    <property type="entry name" value="DNA_Partitioning_ATPase"/>
</dbReference>
<organism evidence="3 4">
    <name type="scientific">Streptomyces pratensis (strain ATCC 33331 / IAF-45CD)</name>
    <dbReference type="NCBI Taxonomy" id="591167"/>
    <lineage>
        <taxon>Bacteria</taxon>
        <taxon>Bacillati</taxon>
        <taxon>Actinomycetota</taxon>
        <taxon>Actinomycetes</taxon>
        <taxon>Kitasatosporales</taxon>
        <taxon>Streptomycetaceae</taxon>
        <taxon>Streptomyces</taxon>
    </lineage>
</organism>
<dbReference type="InterPro" id="IPR002586">
    <property type="entry name" value="CobQ/CobB/MinD/ParA_Nub-bd_dom"/>
</dbReference>
<dbReference type="Pfam" id="PF01656">
    <property type="entry name" value="CbiA"/>
    <property type="match status" value="1"/>
</dbReference>
<dbReference type="AlphaFoldDB" id="A0A8D3WSS7"/>
<dbReference type="Proteomes" id="UP000002066">
    <property type="component" value="Plasmid pSFLA02"/>
</dbReference>
<dbReference type="EMBL" id="CP002477">
    <property type="protein sequence ID" value="ADW08045.1"/>
    <property type="molecule type" value="Genomic_DNA"/>
</dbReference>
<evidence type="ECO:0000259" key="2">
    <source>
        <dbReference type="Pfam" id="PF13614"/>
    </source>
</evidence>
<dbReference type="PANTHER" id="PTHR13696:SF99">
    <property type="entry name" value="COBYRINIC ACID AC-DIAMIDE SYNTHASE"/>
    <property type="match status" value="1"/>
</dbReference>
<dbReference type="KEGG" id="sfa:Sfla_6758"/>
<dbReference type="InterPro" id="IPR025669">
    <property type="entry name" value="AAA_dom"/>
</dbReference>